<evidence type="ECO:0000313" key="2">
    <source>
        <dbReference type="EMBL" id="KAL3794368.1"/>
    </source>
</evidence>
<reference evidence="2 3" key="1">
    <citation type="submission" date="2024-10" db="EMBL/GenBank/DDBJ databases">
        <title>Updated reference genomes for cyclostephanoid diatoms.</title>
        <authorList>
            <person name="Roberts W.R."/>
            <person name="Alverson A.J."/>
        </authorList>
    </citation>
    <scope>NUCLEOTIDE SEQUENCE [LARGE SCALE GENOMIC DNA]</scope>
    <source>
        <strain evidence="2 3">AJA010-31</strain>
    </source>
</reference>
<comment type="caution">
    <text evidence="2">The sequence shown here is derived from an EMBL/GenBank/DDBJ whole genome shotgun (WGS) entry which is preliminary data.</text>
</comment>
<dbReference type="AlphaFoldDB" id="A0ABD3Q1Y2"/>
<dbReference type="EMBL" id="JALLPJ020000359">
    <property type="protein sequence ID" value="KAL3794368.1"/>
    <property type="molecule type" value="Genomic_DNA"/>
</dbReference>
<dbReference type="Proteomes" id="UP001530400">
    <property type="component" value="Unassembled WGS sequence"/>
</dbReference>
<sequence length="381" mass="43251">MQSTTKILLLASMPQCHAFVAPKPITHLAHQLDARKPSTVTDPSGPTPPESTDPFPVVDIDTMPEAHYDENKHPIPHQPWRRGLTDGCEDPVSAWWRLRAQDIVSDAVNLVGGKVVDYTWYLSQLVISLDPDFSNVVSYVSGPPVKIVYPDETDVTGHIWEDPDAGTDDELFTEEDEFLDYEQYDEETEWEILKANMVDENGNPKQPRTRDERMLELAEKRAERFAEEELIETKDFDGNFAHAVDTKALSVISQAIMTALEDETVEEELKILSRHDITLTSPINNPCILESQSEFDAAREKDVYVETRDPWGSNRVLGGKLVDRNTMDVIINQDNSGRMVTIPHSMIHQVLLPSGLAVVSERYKKEIEEMSEDEEEQDEYE</sequence>
<gene>
    <name evidence="2" type="ORF">ACHAWO_007343</name>
</gene>
<feature type="region of interest" description="Disordered" evidence="1">
    <location>
        <begin position="36"/>
        <end position="56"/>
    </location>
</feature>
<evidence type="ECO:0000256" key="1">
    <source>
        <dbReference type="SAM" id="MobiDB-lite"/>
    </source>
</evidence>
<accession>A0ABD3Q1Y2</accession>
<organism evidence="2 3">
    <name type="scientific">Cyclotella atomus</name>
    <dbReference type="NCBI Taxonomy" id="382360"/>
    <lineage>
        <taxon>Eukaryota</taxon>
        <taxon>Sar</taxon>
        <taxon>Stramenopiles</taxon>
        <taxon>Ochrophyta</taxon>
        <taxon>Bacillariophyta</taxon>
        <taxon>Coscinodiscophyceae</taxon>
        <taxon>Thalassiosirophycidae</taxon>
        <taxon>Stephanodiscales</taxon>
        <taxon>Stephanodiscaceae</taxon>
        <taxon>Cyclotella</taxon>
    </lineage>
</organism>
<keyword evidence="3" id="KW-1185">Reference proteome</keyword>
<name>A0ABD3Q1Y2_9STRA</name>
<proteinExistence type="predicted"/>
<evidence type="ECO:0000313" key="3">
    <source>
        <dbReference type="Proteomes" id="UP001530400"/>
    </source>
</evidence>
<protein>
    <submittedName>
        <fullName evidence="2">Uncharacterized protein</fullName>
    </submittedName>
</protein>